<evidence type="ECO:0000313" key="2">
    <source>
        <dbReference type="EMBL" id="WEK56077.1"/>
    </source>
</evidence>
<dbReference type="EMBL" id="CP119317">
    <property type="protein sequence ID" value="WEK56077.1"/>
    <property type="molecule type" value="Genomic_DNA"/>
</dbReference>
<keyword evidence="1" id="KW-0472">Membrane</keyword>
<proteinExistence type="predicted"/>
<organism evidence="2 3">
    <name type="scientific">Candidatus Cohnella colombiensis</name>
    <dbReference type="NCBI Taxonomy" id="3121368"/>
    <lineage>
        <taxon>Bacteria</taxon>
        <taxon>Bacillati</taxon>
        <taxon>Bacillota</taxon>
        <taxon>Bacilli</taxon>
        <taxon>Bacillales</taxon>
        <taxon>Paenibacillaceae</taxon>
        <taxon>Cohnella</taxon>
    </lineage>
</organism>
<dbReference type="Proteomes" id="UP001178662">
    <property type="component" value="Chromosome"/>
</dbReference>
<evidence type="ECO:0000313" key="3">
    <source>
        <dbReference type="Proteomes" id="UP001178662"/>
    </source>
</evidence>
<feature type="transmembrane region" description="Helical" evidence="1">
    <location>
        <begin position="61"/>
        <end position="80"/>
    </location>
</feature>
<evidence type="ECO:0000256" key="1">
    <source>
        <dbReference type="SAM" id="Phobius"/>
    </source>
</evidence>
<keyword evidence="3" id="KW-1185">Reference proteome</keyword>
<protein>
    <submittedName>
        <fullName evidence="2">Uncharacterized protein</fullName>
    </submittedName>
</protein>
<name>A0AA95JEG9_9BACL</name>
<reference evidence="2" key="1">
    <citation type="submission" date="2023-03" db="EMBL/GenBank/DDBJ databases">
        <title>Andean soil-derived lignocellulolytic bacterial consortium as a source of novel taxa and putative plastic-active enzymes.</title>
        <authorList>
            <person name="Diaz-Garcia L."/>
            <person name="Chuvochina M."/>
            <person name="Feuerriegel G."/>
            <person name="Bunk B."/>
            <person name="Sproer C."/>
            <person name="Streit W.R."/>
            <person name="Rodriguez L.M."/>
            <person name="Overmann J."/>
            <person name="Jimenez D.J."/>
        </authorList>
    </citation>
    <scope>NUCLEOTIDE SEQUENCE</scope>
    <source>
        <strain evidence="2">MAG 2441</strain>
    </source>
</reference>
<gene>
    <name evidence="2" type="ORF">P0Y55_08525</name>
</gene>
<dbReference type="AlphaFoldDB" id="A0AA95JEG9"/>
<sequence>MNSKIFMNINYILFVLWLGMIVLSYIHPFFAIIFSLFHIVLMFYFMFIAVYLLITAHSKQKLLSIIFLLPISFFIIFPILRDEFRLITNIPNDKVIKEYIHSQHIGRVEILDTNKEIANYNSKSKNLELKLKILPEVFINDHSDLYNREDPETSAKIMMNVMYLNYIELPNQISQVTRVPNTITVFGYWGDELIMKAMFQKNKKKYRLIEPYPKVSLVGSKNEKLQLQYELLNKKSKIDLIVHNIPSTNFQFNLVKD</sequence>
<feature type="transmembrane region" description="Helical" evidence="1">
    <location>
        <begin position="7"/>
        <end position="26"/>
    </location>
</feature>
<keyword evidence="1" id="KW-1133">Transmembrane helix</keyword>
<feature type="transmembrane region" description="Helical" evidence="1">
    <location>
        <begin position="32"/>
        <end position="54"/>
    </location>
</feature>
<keyword evidence="1" id="KW-0812">Transmembrane</keyword>
<accession>A0AA95JEG9</accession>